<dbReference type="GO" id="GO:0007283">
    <property type="term" value="P:spermatogenesis"/>
    <property type="evidence" value="ECO:0007669"/>
    <property type="project" value="TreeGrafter"/>
</dbReference>
<dbReference type="InterPro" id="IPR045140">
    <property type="entry name" value="SHCBP1-like"/>
</dbReference>
<dbReference type="OrthoDB" id="5978115at2759"/>
<dbReference type="Pfam" id="PF13229">
    <property type="entry name" value="Beta_helix"/>
    <property type="match status" value="1"/>
</dbReference>
<organism evidence="6 7">
    <name type="scientific">Pararge aegeria aegeria</name>
    <dbReference type="NCBI Taxonomy" id="348720"/>
    <lineage>
        <taxon>Eukaryota</taxon>
        <taxon>Metazoa</taxon>
        <taxon>Ecdysozoa</taxon>
        <taxon>Arthropoda</taxon>
        <taxon>Hexapoda</taxon>
        <taxon>Insecta</taxon>
        <taxon>Pterygota</taxon>
        <taxon>Neoptera</taxon>
        <taxon>Endopterygota</taxon>
        <taxon>Lepidoptera</taxon>
        <taxon>Glossata</taxon>
        <taxon>Ditrysia</taxon>
        <taxon>Papilionoidea</taxon>
        <taxon>Nymphalidae</taxon>
        <taxon>Satyrinae</taxon>
        <taxon>Satyrini</taxon>
        <taxon>Parargina</taxon>
        <taxon>Pararge</taxon>
    </lineage>
</organism>
<dbReference type="Gene3D" id="2.160.20.10">
    <property type="entry name" value="Single-stranded right-handed beta-helix, Pectin lyase-like"/>
    <property type="match status" value="1"/>
</dbReference>
<dbReference type="InterPro" id="IPR057508">
    <property type="entry name" value="SHCBP-like_N"/>
</dbReference>
<dbReference type="InterPro" id="IPR011050">
    <property type="entry name" value="Pectin_lyase_fold/virulence"/>
</dbReference>
<dbReference type="GO" id="GO:0007112">
    <property type="term" value="P:male meiosis cytokinesis"/>
    <property type="evidence" value="ECO:0007669"/>
    <property type="project" value="TreeGrafter"/>
</dbReference>
<name>A0A8S4RQS0_9NEOP</name>
<dbReference type="InterPro" id="IPR039448">
    <property type="entry name" value="Beta_helix"/>
</dbReference>
<dbReference type="PANTHER" id="PTHR14695:SF4">
    <property type="entry name" value="PROTEIN NESSUN DORMA"/>
    <property type="match status" value="1"/>
</dbReference>
<gene>
    <name evidence="6" type="primary">jg13717</name>
    <name evidence="6" type="ORF">PAEG_LOCUS15933</name>
</gene>
<dbReference type="PANTHER" id="PTHR14695">
    <property type="entry name" value="SHC SH2-DOMAIN BINDING PROTEIN 1-RELATED"/>
    <property type="match status" value="1"/>
</dbReference>
<keyword evidence="3" id="KW-0206">Cytoskeleton</keyword>
<evidence type="ECO:0000259" key="5">
    <source>
        <dbReference type="Pfam" id="PF23762"/>
    </source>
</evidence>
<dbReference type="Pfam" id="PF23762">
    <property type="entry name" value="SHCBP_N"/>
    <property type="match status" value="1"/>
</dbReference>
<sequence length="509" mass="57267">MPSVYTFTHSHNDILNALVEVFSIGRGTMREQWTTQAEILVEPVGWDALWKLSKRFCKKFEARFPCIALITVTSVDYEELTADVDVLSVQHESVSLPERVTDVPFIELWPTVKQREEFVNAEGTAEFIDLMRFYYENLWMPWDDQDNKVILSKTVEDRMSLWLELHNGSIPNSVARSIIMLRNSAINAHEKLRELDSSLCEGGMADEDDSLLPSNYISQCAEMNANLDSLIPKWSLYEDPLVREHYLALARTKWQENKSKRNVVALWQGGSMKEFTNISNFLKSKVSNEQNLMIMVSAEEGLSLEPEEVIVCSSNYEVPEMPLLRISLCSFNGATLKATEMRSCLLMMSEECKIQDLILNCARVNTIIVMRAGSLHVKNCKFSDDSENCQSDFAQGIVAMSEAKIIVEDCTFENFYSGLVVHEGAQVELRNCAIKRCGVGIQMYSGSHVKLDGTVISSCTEQSIRCELSANVDYKGAGMDGLEVASNCKIGAGNLQQEVLVVKQDSDML</sequence>
<dbReference type="SUPFAM" id="SSF51126">
    <property type="entry name" value="Pectin lyase-like"/>
    <property type="match status" value="1"/>
</dbReference>
<comment type="subcellular location">
    <subcellularLocation>
        <location evidence="1">Cytoplasm</location>
        <location evidence="1">Cytoskeleton</location>
        <location evidence="1">Spindle</location>
    </subcellularLocation>
</comment>
<evidence type="ECO:0000256" key="1">
    <source>
        <dbReference type="ARBA" id="ARBA00004186"/>
    </source>
</evidence>
<reference evidence="6" key="1">
    <citation type="submission" date="2022-03" db="EMBL/GenBank/DDBJ databases">
        <authorList>
            <person name="Lindestad O."/>
        </authorList>
    </citation>
    <scope>NUCLEOTIDE SEQUENCE</scope>
</reference>
<dbReference type="Proteomes" id="UP000838756">
    <property type="component" value="Unassembled WGS sequence"/>
</dbReference>
<accession>A0A8S4RQS0</accession>
<evidence type="ECO:0000313" key="6">
    <source>
        <dbReference type="EMBL" id="CAH2238909.1"/>
    </source>
</evidence>
<keyword evidence="2" id="KW-0963">Cytoplasm</keyword>
<evidence type="ECO:0000313" key="7">
    <source>
        <dbReference type="Proteomes" id="UP000838756"/>
    </source>
</evidence>
<evidence type="ECO:0000256" key="3">
    <source>
        <dbReference type="ARBA" id="ARBA00023212"/>
    </source>
</evidence>
<comment type="caution">
    <text evidence="6">The sequence shown here is derived from an EMBL/GenBank/DDBJ whole genome shotgun (WGS) entry which is preliminary data.</text>
</comment>
<keyword evidence="7" id="KW-1185">Reference proteome</keyword>
<dbReference type="InterPro" id="IPR012334">
    <property type="entry name" value="Pectin_lyas_fold"/>
</dbReference>
<feature type="domain" description="SHC SH2" evidence="5">
    <location>
        <begin position="29"/>
        <end position="243"/>
    </location>
</feature>
<dbReference type="AlphaFoldDB" id="A0A8S4RQS0"/>
<evidence type="ECO:0000256" key="2">
    <source>
        <dbReference type="ARBA" id="ARBA00022490"/>
    </source>
</evidence>
<dbReference type="EMBL" id="CAKXAJ010025409">
    <property type="protein sequence ID" value="CAH2238909.1"/>
    <property type="molecule type" value="Genomic_DNA"/>
</dbReference>
<dbReference type="GO" id="GO:0005819">
    <property type="term" value="C:spindle"/>
    <property type="evidence" value="ECO:0007669"/>
    <property type="project" value="UniProtKB-SubCell"/>
</dbReference>
<proteinExistence type="predicted"/>
<protein>
    <submittedName>
        <fullName evidence="6">Jg13717 protein</fullName>
    </submittedName>
</protein>
<feature type="domain" description="Right handed beta helix" evidence="4">
    <location>
        <begin position="363"/>
        <end position="472"/>
    </location>
</feature>
<evidence type="ECO:0000259" key="4">
    <source>
        <dbReference type="Pfam" id="PF13229"/>
    </source>
</evidence>